<evidence type="ECO:0000313" key="2">
    <source>
        <dbReference type="Proteomes" id="UP000184295"/>
    </source>
</evidence>
<dbReference type="AlphaFoldDB" id="A0A1M4XCQ2"/>
<accession>A0A1M4XCQ2</accession>
<dbReference type="PROSITE" id="PS51257">
    <property type="entry name" value="PROKAR_LIPOPROTEIN"/>
    <property type="match status" value="1"/>
</dbReference>
<organism evidence="1 2">
    <name type="scientific">Ferrithrix thermotolerans DSM 19514</name>
    <dbReference type="NCBI Taxonomy" id="1121881"/>
    <lineage>
        <taxon>Bacteria</taxon>
        <taxon>Bacillati</taxon>
        <taxon>Actinomycetota</taxon>
        <taxon>Acidimicrobiia</taxon>
        <taxon>Acidimicrobiales</taxon>
        <taxon>Acidimicrobiaceae</taxon>
        <taxon>Ferrithrix</taxon>
    </lineage>
</organism>
<dbReference type="STRING" id="1121881.SAMN02745225_01978"/>
<evidence type="ECO:0000313" key="1">
    <source>
        <dbReference type="EMBL" id="SHE91307.1"/>
    </source>
</evidence>
<reference evidence="2" key="1">
    <citation type="submission" date="2016-11" db="EMBL/GenBank/DDBJ databases">
        <authorList>
            <person name="Varghese N."/>
            <person name="Submissions S."/>
        </authorList>
    </citation>
    <scope>NUCLEOTIDE SEQUENCE [LARGE SCALE GENOMIC DNA]</scope>
    <source>
        <strain evidence="2">DSM 19514</strain>
    </source>
</reference>
<gene>
    <name evidence="1" type="ORF">SAMN02745225_01978</name>
</gene>
<evidence type="ECO:0008006" key="3">
    <source>
        <dbReference type="Google" id="ProtNLM"/>
    </source>
</evidence>
<protein>
    <recommendedName>
        <fullName evidence="3">Lipoprotein</fullName>
    </recommendedName>
</protein>
<name>A0A1M4XCQ2_9ACTN</name>
<dbReference type="RefSeq" id="WP_072791948.1">
    <property type="nucleotide sequence ID" value="NZ_FQUL01000037.1"/>
</dbReference>
<sequence length="162" mass="17142">MSNHQGRFNYKPLRSFTSVLFSLTAATWLASCSILPSSSLPKLIPADQDRVVFYVGTGTGSATITLPNITYIGPKNPRYLPGGYIGIDGICVGTGILSITVYPTNATDEPSCYPSGGGGSNLSGPARFLWPKKIVIKANKSTKWSVAVVDPQNSVGIATPNF</sequence>
<proteinExistence type="predicted"/>
<dbReference type="Proteomes" id="UP000184295">
    <property type="component" value="Unassembled WGS sequence"/>
</dbReference>
<dbReference type="OrthoDB" id="9855314at2"/>
<dbReference type="EMBL" id="FQUL01000037">
    <property type="protein sequence ID" value="SHE91307.1"/>
    <property type="molecule type" value="Genomic_DNA"/>
</dbReference>
<keyword evidence="2" id="KW-1185">Reference proteome</keyword>